<dbReference type="RefSeq" id="WP_121255672.1">
    <property type="nucleotide sequence ID" value="NZ_RBIL01000002.1"/>
</dbReference>
<evidence type="ECO:0000256" key="2">
    <source>
        <dbReference type="ARBA" id="ARBA00023008"/>
    </source>
</evidence>
<organism evidence="5 6">
    <name type="scientific">Solirubrobacter pauli</name>
    <dbReference type="NCBI Taxonomy" id="166793"/>
    <lineage>
        <taxon>Bacteria</taxon>
        <taxon>Bacillati</taxon>
        <taxon>Actinomycetota</taxon>
        <taxon>Thermoleophilia</taxon>
        <taxon>Solirubrobacterales</taxon>
        <taxon>Solirubrobacteraceae</taxon>
        <taxon>Solirubrobacter</taxon>
    </lineage>
</organism>
<keyword evidence="1" id="KW-0479">Metal-binding</keyword>
<dbReference type="InterPro" id="IPR008972">
    <property type="entry name" value="Cupredoxin"/>
</dbReference>
<dbReference type="Pfam" id="PF00127">
    <property type="entry name" value="Copper-bind"/>
    <property type="match status" value="1"/>
</dbReference>
<evidence type="ECO:0000313" key="5">
    <source>
        <dbReference type="EMBL" id="RKQ87269.1"/>
    </source>
</evidence>
<feature type="compositionally biased region" description="Low complexity" evidence="3">
    <location>
        <begin position="69"/>
        <end position="83"/>
    </location>
</feature>
<dbReference type="GO" id="GO:0009055">
    <property type="term" value="F:electron transfer activity"/>
    <property type="evidence" value="ECO:0007669"/>
    <property type="project" value="InterPro"/>
</dbReference>
<proteinExistence type="predicted"/>
<evidence type="ECO:0000256" key="1">
    <source>
        <dbReference type="ARBA" id="ARBA00022723"/>
    </source>
</evidence>
<feature type="domain" description="Blue (type 1) copper" evidence="4">
    <location>
        <begin position="161"/>
        <end position="202"/>
    </location>
</feature>
<feature type="compositionally biased region" description="Low complexity" evidence="3">
    <location>
        <begin position="93"/>
        <end position="112"/>
    </location>
</feature>
<dbReference type="AlphaFoldDB" id="A0A660L2X4"/>
<dbReference type="InterPro" id="IPR000923">
    <property type="entry name" value="BlueCu_1"/>
</dbReference>
<evidence type="ECO:0000313" key="6">
    <source>
        <dbReference type="Proteomes" id="UP000278962"/>
    </source>
</evidence>
<dbReference type="Gene3D" id="2.60.40.420">
    <property type="entry name" value="Cupredoxins - blue copper proteins"/>
    <property type="match status" value="1"/>
</dbReference>
<dbReference type="EMBL" id="RBIL01000002">
    <property type="protein sequence ID" value="RKQ87269.1"/>
    <property type="molecule type" value="Genomic_DNA"/>
</dbReference>
<keyword evidence="6" id="KW-1185">Reference proteome</keyword>
<dbReference type="GO" id="GO:0005507">
    <property type="term" value="F:copper ion binding"/>
    <property type="evidence" value="ECO:0007669"/>
    <property type="project" value="InterPro"/>
</dbReference>
<name>A0A660L2X4_9ACTN</name>
<accession>A0A660L2X4</accession>
<keyword evidence="2" id="KW-0186">Copper</keyword>
<gene>
    <name evidence="5" type="ORF">C8N24_5290</name>
</gene>
<reference evidence="5 6" key="1">
    <citation type="submission" date="2018-10" db="EMBL/GenBank/DDBJ databases">
        <title>Genomic Encyclopedia of Archaeal and Bacterial Type Strains, Phase II (KMG-II): from individual species to whole genera.</title>
        <authorList>
            <person name="Goeker M."/>
        </authorList>
    </citation>
    <scope>NUCLEOTIDE SEQUENCE [LARGE SCALE GENOMIC DNA]</scope>
    <source>
        <strain evidence="5 6">DSM 14954</strain>
    </source>
</reference>
<dbReference type="Proteomes" id="UP000278962">
    <property type="component" value="Unassembled WGS sequence"/>
</dbReference>
<dbReference type="SUPFAM" id="SSF49503">
    <property type="entry name" value="Cupredoxins"/>
    <property type="match status" value="1"/>
</dbReference>
<feature type="region of interest" description="Disordered" evidence="3">
    <location>
        <begin position="44"/>
        <end position="112"/>
    </location>
</feature>
<dbReference type="PROSITE" id="PS00079">
    <property type="entry name" value="MULTICOPPER_OXIDASE1"/>
    <property type="match status" value="1"/>
</dbReference>
<dbReference type="OrthoDB" id="345021at2"/>
<evidence type="ECO:0000259" key="4">
    <source>
        <dbReference type="Pfam" id="PF00127"/>
    </source>
</evidence>
<evidence type="ECO:0000256" key="3">
    <source>
        <dbReference type="SAM" id="MobiDB-lite"/>
    </source>
</evidence>
<protein>
    <submittedName>
        <fullName evidence="5">Copper binding plastocyanin/azurin family protein</fullName>
    </submittedName>
</protein>
<sequence length="203" mass="21124">MTWLAILLSIAGFGGPTMEVKPRKCAAQTSIGAAAYTSAAAKTCVKKKRKTPAKPQPTKPGADTPTTNPAPRTEPGGGTTPEATPTPKPGATPVPTATPVATPTPVTYPTRTNVDLTDTATWSVRPSYRILAAGKIDFNVNNRGEDDHNLTVRNAAARDLGTIDLAPGNTGTLTVDLGVGTYTLYCSLPQHEEAGMKATISVR</sequence>
<comment type="caution">
    <text evidence="5">The sequence shown here is derived from an EMBL/GenBank/DDBJ whole genome shotgun (WGS) entry which is preliminary data.</text>
</comment>
<dbReference type="InterPro" id="IPR033138">
    <property type="entry name" value="Cu_oxidase_CS"/>
</dbReference>